<dbReference type="InterPro" id="IPR004088">
    <property type="entry name" value="KH_dom_type_1"/>
</dbReference>
<dbReference type="PANTHER" id="PTHR10288">
    <property type="entry name" value="KH DOMAIN CONTAINING RNA BINDING PROTEIN"/>
    <property type="match status" value="1"/>
</dbReference>
<keyword evidence="2" id="KW-0694">RNA-binding</keyword>
<reference evidence="5" key="1">
    <citation type="submission" date="2022-11" db="UniProtKB">
        <authorList>
            <consortium name="WormBaseParasite"/>
        </authorList>
    </citation>
    <scope>IDENTIFICATION</scope>
</reference>
<dbReference type="WBParaSite" id="PDA_v2.g28994.t1">
    <property type="protein sequence ID" value="PDA_v2.g28994.t1"/>
    <property type="gene ID" value="PDA_v2.g28994"/>
</dbReference>
<proteinExistence type="predicted"/>
<dbReference type="PROSITE" id="PS50084">
    <property type="entry name" value="KH_TYPE_1"/>
    <property type="match status" value="2"/>
</dbReference>
<evidence type="ECO:0000256" key="1">
    <source>
        <dbReference type="ARBA" id="ARBA00022737"/>
    </source>
</evidence>
<evidence type="ECO:0000313" key="5">
    <source>
        <dbReference type="WBParaSite" id="PDA_v2.g28994.t1"/>
    </source>
</evidence>
<accession>A0A914QHI1</accession>
<dbReference type="GO" id="GO:0003723">
    <property type="term" value="F:RNA binding"/>
    <property type="evidence" value="ECO:0007669"/>
    <property type="project" value="UniProtKB-UniRule"/>
</dbReference>
<dbReference type="InterPro" id="IPR004087">
    <property type="entry name" value="KH_dom"/>
</dbReference>
<keyword evidence="4" id="KW-1185">Reference proteome</keyword>
<protein>
    <submittedName>
        <fullName evidence="5">K Homology domain-containing protein</fullName>
    </submittedName>
</protein>
<evidence type="ECO:0000313" key="4">
    <source>
        <dbReference type="Proteomes" id="UP000887578"/>
    </source>
</evidence>
<dbReference type="Gene3D" id="3.30.1370.10">
    <property type="entry name" value="K Homology domain, type 1"/>
    <property type="match status" value="2"/>
</dbReference>
<organism evidence="4 5">
    <name type="scientific">Panagrolaimus davidi</name>
    <dbReference type="NCBI Taxonomy" id="227884"/>
    <lineage>
        <taxon>Eukaryota</taxon>
        <taxon>Metazoa</taxon>
        <taxon>Ecdysozoa</taxon>
        <taxon>Nematoda</taxon>
        <taxon>Chromadorea</taxon>
        <taxon>Rhabditida</taxon>
        <taxon>Tylenchina</taxon>
        <taxon>Panagrolaimomorpha</taxon>
        <taxon>Panagrolaimoidea</taxon>
        <taxon>Panagrolaimidae</taxon>
        <taxon>Panagrolaimus</taxon>
    </lineage>
</organism>
<dbReference type="InterPro" id="IPR036612">
    <property type="entry name" value="KH_dom_type_1_sf"/>
</dbReference>
<keyword evidence="1" id="KW-0677">Repeat</keyword>
<dbReference type="Pfam" id="PF00013">
    <property type="entry name" value="KH_1"/>
    <property type="match status" value="2"/>
</dbReference>
<evidence type="ECO:0000259" key="3">
    <source>
        <dbReference type="SMART" id="SM00322"/>
    </source>
</evidence>
<evidence type="ECO:0000256" key="2">
    <source>
        <dbReference type="PROSITE-ProRule" id="PRU00117"/>
    </source>
</evidence>
<dbReference type="SMART" id="SM00322">
    <property type="entry name" value="KH"/>
    <property type="match status" value="2"/>
</dbReference>
<name>A0A914QHI1_9BILA</name>
<sequence>MINDIVKLYPTAGVTGKDEKIVLSYSKVIKIPSNKCGFIVGENGEILKNLQMKYNVEMKIICQRVSRGTKLLHITGSTRNVKDAYEKVENIINDISSTALVVPREAVGPIMGKCGQNLMWFSSKSGCKINLEPLGKFYNFIKIIHSIFLESPNATEQSAILHGTVQQIANAIHMISKLLRYCSKNVEKHSGYFHVGFDELETIVG</sequence>
<feature type="domain" description="K Homology" evidence="3">
    <location>
        <begin position="23"/>
        <end position="93"/>
    </location>
</feature>
<feature type="domain" description="K Homology" evidence="3">
    <location>
        <begin position="94"/>
        <end position="180"/>
    </location>
</feature>
<dbReference type="AlphaFoldDB" id="A0A914QHI1"/>
<dbReference type="Proteomes" id="UP000887578">
    <property type="component" value="Unplaced"/>
</dbReference>
<dbReference type="SUPFAM" id="SSF54791">
    <property type="entry name" value="Eukaryotic type KH-domain (KH-domain type I)"/>
    <property type="match status" value="2"/>
</dbReference>